<dbReference type="SUPFAM" id="SSF53448">
    <property type="entry name" value="Nucleotide-diphospho-sugar transferases"/>
    <property type="match status" value="1"/>
</dbReference>
<dbReference type="Gene3D" id="3.90.550.10">
    <property type="entry name" value="Spore Coat Polysaccharide Biosynthesis Protein SpsA, Chain A"/>
    <property type="match status" value="1"/>
</dbReference>
<protein>
    <submittedName>
        <fullName evidence="1">Nucleotide-diphospho-sugar transferase</fullName>
    </submittedName>
</protein>
<dbReference type="Proteomes" id="UP001209540">
    <property type="component" value="Unassembled WGS sequence"/>
</dbReference>
<name>A0AAD5PI32_9FUNG</name>
<sequence length="298" mass="34081">MVSQTLSNAAWMLVLTSTNDYVKGAITVARALKRVKSQYPLVVLYTSAVSKGAQELLSGAGCILKPIEPIHPPGKTTYFAERFVETWTKLAVWNQDEYERVVLLDADMLPLQNMDELMTIPLPDGDHVAASHACICNPHNIKAYPKDWIPSNCAYTSSSAIKNDYFNSGLIVLTPSKNKFRGIVAQLYSVPDLSIYPFPDQDFLNEVFATKWIPLPYIYNSLKPLSYAHEPMWDIQQVKNIHYILTPKPWSVEMENEQEEVDEKEKRYYPQYRLWWDLYNDIGLDTISIINKTLTSGY</sequence>
<keyword evidence="1" id="KW-0808">Transferase</keyword>
<proteinExistence type="predicted"/>
<dbReference type="PANTHER" id="PTHR11183">
    <property type="entry name" value="GLYCOGENIN SUBFAMILY MEMBER"/>
    <property type="match status" value="1"/>
</dbReference>
<comment type="caution">
    <text evidence="1">The sequence shown here is derived from an EMBL/GenBank/DDBJ whole genome shotgun (WGS) entry which is preliminary data.</text>
</comment>
<dbReference type="InterPro" id="IPR050587">
    <property type="entry name" value="GNT1/Glycosyltrans_8"/>
</dbReference>
<dbReference type="Pfam" id="PF01501">
    <property type="entry name" value="Glyco_transf_8"/>
    <property type="match status" value="1"/>
</dbReference>
<dbReference type="CDD" id="cd02537">
    <property type="entry name" value="GT8_Glycogenin"/>
    <property type="match status" value="1"/>
</dbReference>
<gene>
    <name evidence="1" type="ORF">BDA99DRAFT_556478</name>
</gene>
<accession>A0AAD5PI32</accession>
<dbReference type="InterPro" id="IPR029044">
    <property type="entry name" value="Nucleotide-diphossugar_trans"/>
</dbReference>
<reference evidence="1" key="2">
    <citation type="submission" date="2023-02" db="EMBL/GenBank/DDBJ databases">
        <authorList>
            <consortium name="DOE Joint Genome Institute"/>
            <person name="Mondo S.J."/>
            <person name="Chang Y."/>
            <person name="Wang Y."/>
            <person name="Ahrendt S."/>
            <person name="Andreopoulos W."/>
            <person name="Barry K."/>
            <person name="Beard J."/>
            <person name="Benny G.L."/>
            <person name="Blankenship S."/>
            <person name="Bonito G."/>
            <person name="Cuomo C."/>
            <person name="Desiro A."/>
            <person name="Gervers K.A."/>
            <person name="Hundley H."/>
            <person name="Kuo A."/>
            <person name="LaButti K."/>
            <person name="Lang B.F."/>
            <person name="Lipzen A."/>
            <person name="O'Donnell K."/>
            <person name="Pangilinan J."/>
            <person name="Reynolds N."/>
            <person name="Sandor L."/>
            <person name="Smith M.W."/>
            <person name="Tsang A."/>
            <person name="Grigoriev I.V."/>
            <person name="Stajich J.E."/>
            <person name="Spatafora J.W."/>
        </authorList>
    </citation>
    <scope>NUCLEOTIDE SEQUENCE</scope>
    <source>
        <strain evidence="1">RSA 2281</strain>
    </source>
</reference>
<evidence type="ECO:0000313" key="2">
    <source>
        <dbReference type="Proteomes" id="UP001209540"/>
    </source>
</evidence>
<organism evidence="1 2">
    <name type="scientific">Phascolomyces articulosus</name>
    <dbReference type="NCBI Taxonomy" id="60185"/>
    <lineage>
        <taxon>Eukaryota</taxon>
        <taxon>Fungi</taxon>
        <taxon>Fungi incertae sedis</taxon>
        <taxon>Mucoromycota</taxon>
        <taxon>Mucoromycotina</taxon>
        <taxon>Mucoromycetes</taxon>
        <taxon>Mucorales</taxon>
        <taxon>Lichtheimiaceae</taxon>
        <taxon>Phascolomyces</taxon>
    </lineage>
</organism>
<dbReference type="InterPro" id="IPR002495">
    <property type="entry name" value="Glyco_trans_8"/>
</dbReference>
<evidence type="ECO:0000313" key="1">
    <source>
        <dbReference type="EMBL" id="KAI9272882.1"/>
    </source>
</evidence>
<dbReference type="EMBL" id="JAIXMP010000005">
    <property type="protein sequence ID" value="KAI9272882.1"/>
    <property type="molecule type" value="Genomic_DNA"/>
</dbReference>
<reference evidence="1" key="1">
    <citation type="journal article" date="2022" name="IScience">
        <title>Evolution of zygomycete secretomes and the origins of terrestrial fungal ecologies.</title>
        <authorList>
            <person name="Chang Y."/>
            <person name="Wang Y."/>
            <person name="Mondo S."/>
            <person name="Ahrendt S."/>
            <person name="Andreopoulos W."/>
            <person name="Barry K."/>
            <person name="Beard J."/>
            <person name="Benny G.L."/>
            <person name="Blankenship S."/>
            <person name="Bonito G."/>
            <person name="Cuomo C."/>
            <person name="Desiro A."/>
            <person name="Gervers K.A."/>
            <person name="Hundley H."/>
            <person name="Kuo A."/>
            <person name="LaButti K."/>
            <person name="Lang B.F."/>
            <person name="Lipzen A."/>
            <person name="O'Donnell K."/>
            <person name="Pangilinan J."/>
            <person name="Reynolds N."/>
            <person name="Sandor L."/>
            <person name="Smith M.E."/>
            <person name="Tsang A."/>
            <person name="Grigoriev I.V."/>
            <person name="Stajich J.E."/>
            <person name="Spatafora J.W."/>
        </authorList>
    </citation>
    <scope>NUCLEOTIDE SEQUENCE</scope>
    <source>
        <strain evidence="1">RSA 2281</strain>
    </source>
</reference>
<keyword evidence="2" id="KW-1185">Reference proteome</keyword>
<dbReference type="AlphaFoldDB" id="A0AAD5PI32"/>
<dbReference type="GO" id="GO:0016757">
    <property type="term" value="F:glycosyltransferase activity"/>
    <property type="evidence" value="ECO:0007669"/>
    <property type="project" value="InterPro"/>
</dbReference>